<evidence type="ECO:0000313" key="12">
    <source>
        <dbReference type="Proteomes" id="UP000078113"/>
    </source>
</evidence>
<dbReference type="InterPro" id="IPR032677">
    <property type="entry name" value="GTP_cyclohydro_II"/>
</dbReference>
<evidence type="ECO:0000256" key="4">
    <source>
        <dbReference type="ARBA" id="ARBA00022619"/>
    </source>
</evidence>
<dbReference type="Proteomes" id="UP000078113">
    <property type="component" value="Unassembled WGS sequence"/>
</dbReference>
<feature type="region of interest" description="Disordered" evidence="9">
    <location>
        <begin position="791"/>
        <end position="811"/>
    </location>
</feature>
<feature type="compositionally biased region" description="Basic residues" evidence="9">
    <location>
        <begin position="1"/>
        <end position="20"/>
    </location>
</feature>
<evidence type="ECO:0000256" key="3">
    <source>
        <dbReference type="ARBA" id="ARBA00012762"/>
    </source>
</evidence>
<organism evidence="11 12">
    <name type="scientific">Tilletia walkeri</name>
    <dbReference type="NCBI Taxonomy" id="117179"/>
    <lineage>
        <taxon>Eukaryota</taxon>
        <taxon>Fungi</taxon>
        <taxon>Dikarya</taxon>
        <taxon>Basidiomycota</taxon>
        <taxon>Ustilaginomycotina</taxon>
        <taxon>Exobasidiomycetes</taxon>
        <taxon>Tilletiales</taxon>
        <taxon>Tilletiaceae</taxon>
        <taxon>Tilletia</taxon>
    </lineage>
</organism>
<feature type="compositionally biased region" description="Acidic residues" evidence="9">
    <location>
        <begin position="346"/>
        <end position="357"/>
    </location>
</feature>
<dbReference type="GO" id="GO:0003935">
    <property type="term" value="F:GTP cyclohydrolase II activity"/>
    <property type="evidence" value="ECO:0007669"/>
    <property type="project" value="UniProtKB-EC"/>
</dbReference>
<gene>
    <name evidence="11" type="ORF">A4X09_0g6172</name>
</gene>
<feature type="compositionally biased region" description="Basic and acidic residues" evidence="9">
    <location>
        <begin position="155"/>
        <end position="166"/>
    </location>
</feature>
<proteinExistence type="inferred from homology"/>
<comment type="caution">
    <text evidence="11">The sequence shown here is derived from an EMBL/GenBank/DDBJ whole genome shotgun (WGS) entry which is preliminary data.</text>
</comment>
<evidence type="ECO:0000259" key="10">
    <source>
        <dbReference type="Pfam" id="PF00925"/>
    </source>
</evidence>
<feature type="region of interest" description="Disordered" evidence="9">
    <location>
        <begin position="84"/>
        <end position="225"/>
    </location>
</feature>
<dbReference type="PANTHER" id="PTHR21327">
    <property type="entry name" value="GTP CYCLOHYDROLASE II-RELATED"/>
    <property type="match status" value="1"/>
</dbReference>
<dbReference type="AlphaFoldDB" id="A0A8X7N5U6"/>
<comment type="catalytic activity">
    <reaction evidence="8">
        <text>GTP + 4 H2O = 2,5-diamino-6-hydroxy-4-(5-phosphoribosylamino)-pyrimidine + formate + 2 phosphate + 3 H(+)</text>
        <dbReference type="Rhea" id="RHEA:23704"/>
        <dbReference type="ChEBI" id="CHEBI:15377"/>
        <dbReference type="ChEBI" id="CHEBI:15378"/>
        <dbReference type="ChEBI" id="CHEBI:15740"/>
        <dbReference type="ChEBI" id="CHEBI:37565"/>
        <dbReference type="ChEBI" id="CHEBI:43474"/>
        <dbReference type="ChEBI" id="CHEBI:58614"/>
        <dbReference type="EC" id="3.5.4.25"/>
    </reaction>
</comment>
<feature type="compositionally biased region" description="Basic residues" evidence="9">
    <location>
        <begin position="566"/>
        <end position="584"/>
    </location>
</feature>
<evidence type="ECO:0000313" key="11">
    <source>
        <dbReference type="EMBL" id="KAE8266175.1"/>
    </source>
</evidence>
<feature type="domain" description="GTP cyclohydrolase II" evidence="10">
    <location>
        <begin position="355"/>
        <end position="395"/>
    </location>
</feature>
<evidence type="ECO:0000256" key="1">
    <source>
        <dbReference type="ARBA" id="ARBA00005104"/>
    </source>
</evidence>
<name>A0A8X7N5U6_9BASI</name>
<feature type="compositionally biased region" description="Low complexity" evidence="9">
    <location>
        <begin position="115"/>
        <end position="152"/>
    </location>
</feature>
<dbReference type="Pfam" id="PF00925">
    <property type="entry name" value="GTP_cyclohydro2"/>
    <property type="match status" value="2"/>
</dbReference>
<feature type="domain" description="GTP cyclohydrolase II" evidence="10">
    <location>
        <begin position="465"/>
        <end position="554"/>
    </location>
</feature>
<feature type="region of interest" description="Disordered" evidence="9">
    <location>
        <begin position="1"/>
        <end position="27"/>
    </location>
</feature>
<comment type="similarity">
    <text evidence="2">Belongs to the GTP cyclohydrolase II family.</text>
</comment>
<feature type="region of interest" description="Disordered" evidence="9">
    <location>
        <begin position="560"/>
        <end position="620"/>
    </location>
</feature>
<reference evidence="11" key="1">
    <citation type="submission" date="2016-04" db="EMBL/GenBank/DDBJ databases">
        <authorList>
            <person name="Nguyen H.D."/>
            <person name="Samba Siva P."/>
            <person name="Cullis J."/>
            <person name="Levesque C.A."/>
            <person name="Hambleton S."/>
        </authorList>
    </citation>
    <scope>NUCLEOTIDE SEQUENCE</scope>
    <source>
        <strain evidence="11">DAOMC 236422</strain>
    </source>
</reference>
<sequence length="811" mass="87525">MEAHSHSHHHSHHNHHHHHPHPEPLRYTQPTQADEAFLDLITSSAFAPPSSIIRRPLTTLAALRRPPIDPIVLAATLSSGPHVTRHHFHHSFDGKQPDASHSQQMPASVRRAKIQQQRQKQQQQQQGESWTTSAGESTSSARASAAAAALSSDNQHTDDNNNDRPRYVSTQAPRSLRLAREHSQPGADIDSKAKTALPRQVTPPVPTTETNNSSSSMRRIPAPFPPPPLIVRCHARTRIPTPHGEVFTYIYKNNRDSKEHLALVVDPIQNDDVAVEYYRGKSSGGGGGRVRARKGEIRSTSLDELWGVGESDMERIVRGAYVGRLGGEYQIASAPPSSHPSHSDSDSDDDEEEEESDPPLVRIHSECYTGETIGSQRCDCGEQLDEAIRLIAAEDEIMNPPRHNHHHRRRTAAHRTIADEDSLAQSQAALGSSTPTILTHAPPSPSLPSGGGGGGGGGGAKPRRARGIVVYLRQEGRGIGLLDKLMAYNLQDMGHDTVSANILLGHSADARTYDVAAAILRDLGVVGGVRLLTNNPEKVEGMEREGVRVFERVPMVPRMWRTRREGGRRRRGGKKTSSSKKKKEGKREKERGTTMLSPVRKTVRAKSPLSSPGMTPSVSGGVSAGVGGAAPFRPSLLGVHSRILSQASGFGTESEDGDGDEGVEYEEEEREDEEGNLSQAEAAEMSLTRSTSSGASGRGRGVAGGGGGVNAAIRFHLSEDPDPAVSQRASSSSPSPSPSSASASDSEEDDEDSDDSYDAHVLRRSGATMIGADVTRSRELERYLRTKVERMGHMLDLPSQGKGEGSAEKGK</sequence>
<evidence type="ECO:0000256" key="2">
    <source>
        <dbReference type="ARBA" id="ARBA00008131"/>
    </source>
</evidence>
<evidence type="ECO:0000256" key="7">
    <source>
        <dbReference type="ARBA" id="ARBA00023134"/>
    </source>
</evidence>
<feature type="compositionally biased region" description="Gly residues" evidence="9">
    <location>
        <begin position="696"/>
        <end position="709"/>
    </location>
</feature>
<keyword evidence="7" id="KW-0342">GTP-binding</keyword>
<evidence type="ECO:0000256" key="8">
    <source>
        <dbReference type="ARBA" id="ARBA00049295"/>
    </source>
</evidence>
<comment type="pathway">
    <text evidence="1">Cofactor biosynthesis; riboflavin biosynthesis.</text>
</comment>
<dbReference type="EC" id="3.5.4.25" evidence="3"/>
<dbReference type="InterPro" id="IPR036144">
    <property type="entry name" value="RibA-like_sf"/>
</dbReference>
<dbReference type="SUPFAM" id="SSF142695">
    <property type="entry name" value="RibA-like"/>
    <property type="match status" value="3"/>
</dbReference>
<feature type="compositionally biased region" description="Gly residues" evidence="9">
    <location>
        <begin position="449"/>
        <end position="460"/>
    </location>
</feature>
<keyword evidence="6" id="KW-0378">Hydrolase</keyword>
<dbReference type="Gene3D" id="3.40.50.10990">
    <property type="entry name" value="GTP cyclohydrolase II"/>
    <property type="match status" value="1"/>
</dbReference>
<feature type="region of interest" description="Disordered" evidence="9">
    <location>
        <begin position="428"/>
        <end position="461"/>
    </location>
</feature>
<evidence type="ECO:0000256" key="6">
    <source>
        <dbReference type="ARBA" id="ARBA00022801"/>
    </source>
</evidence>
<keyword evidence="4" id="KW-0686">Riboflavin biosynthesis</keyword>
<keyword evidence="5" id="KW-0547">Nucleotide-binding</keyword>
<dbReference type="EMBL" id="LWDG02000370">
    <property type="protein sequence ID" value="KAE8266175.1"/>
    <property type="molecule type" value="Genomic_DNA"/>
</dbReference>
<feature type="compositionally biased region" description="Low complexity" evidence="9">
    <location>
        <begin position="729"/>
        <end position="744"/>
    </location>
</feature>
<dbReference type="GO" id="GO:0005525">
    <property type="term" value="F:GTP binding"/>
    <property type="evidence" value="ECO:0007669"/>
    <property type="project" value="UniProtKB-KW"/>
</dbReference>
<feature type="compositionally biased region" description="Acidic residues" evidence="9">
    <location>
        <begin position="745"/>
        <end position="756"/>
    </location>
</feature>
<evidence type="ECO:0000256" key="5">
    <source>
        <dbReference type="ARBA" id="ARBA00022741"/>
    </source>
</evidence>
<feature type="compositionally biased region" description="Basic and acidic residues" evidence="9">
    <location>
        <begin position="178"/>
        <end position="193"/>
    </location>
</feature>
<dbReference type="PANTHER" id="PTHR21327:SF29">
    <property type="entry name" value="GTP CYCLOHYDROLASE-2"/>
    <property type="match status" value="1"/>
</dbReference>
<feature type="compositionally biased region" description="Low complexity" evidence="9">
    <location>
        <begin position="207"/>
        <end position="216"/>
    </location>
</feature>
<protein>
    <recommendedName>
        <fullName evidence="3">GTP cyclohydrolase II</fullName>
        <ecNumber evidence="3">3.5.4.25</ecNumber>
    </recommendedName>
</protein>
<evidence type="ECO:0000256" key="9">
    <source>
        <dbReference type="SAM" id="MobiDB-lite"/>
    </source>
</evidence>
<dbReference type="InterPro" id="IPR000926">
    <property type="entry name" value="RibA"/>
</dbReference>
<dbReference type="GO" id="GO:0009231">
    <property type="term" value="P:riboflavin biosynthetic process"/>
    <property type="evidence" value="ECO:0007669"/>
    <property type="project" value="UniProtKB-KW"/>
</dbReference>
<feature type="compositionally biased region" description="Acidic residues" evidence="9">
    <location>
        <begin position="653"/>
        <end position="675"/>
    </location>
</feature>
<keyword evidence="12" id="KW-1185">Reference proteome</keyword>
<feature type="region of interest" description="Disordered" evidence="9">
    <location>
        <begin position="330"/>
        <end position="362"/>
    </location>
</feature>
<accession>A0A8X7N5U6</accession>
<reference evidence="11" key="2">
    <citation type="journal article" date="2019" name="IMA Fungus">
        <title>Genome sequencing and comparison of five Tilletia species to identify candidate genes for the detection of regulated species infecting wheat.</title>
        <authorList>
            <person name="Nguyen H.D.T."/>
            <person name="Sultana T."/>
            <person name="Kesanakurti P."/>
            <person name="Hambleton S."/>
        </authorList>
    </citation>
    <scope>NUCLEOTIDE SEQUENCE</scope>
    <source>
        <strain evidence="11">DAOMC 236422</strain>
    </source>
</reference>
<feature type="region of interest" description="Disordered" evidence="9">
    <location>
        <begin position="647"/>
        <end position="768"/>
    </location>
</feature>
<dbReference type="CDD" id="cd00641">
    <property type="entry name" value="GTP_cyclohydro2"/>
    <property type="match status" value="1"/>
</dbReference>